<dbReference type="CDD" id="cd04275">
    <property type="entry name" value="ZnMc_pappalysin_like"/>
    <property type="match status" value="1"/>
</dbReference>
<reference evidence="11" key="1">
    <citation type="submission" date="2025-08" db="UniProtKB">
        <authorList>
            <consortium name="RefSeq"/>
        </authorList>
    </citation>
    <scope>IDENTIFICATION</scope>
</reference>
<dbReference type="SUPFAM" id="SSF49899">
    <property type="entry name" value="Concanavalin A-like lectins/glucanases"/>
    <property type="match status" value="1"/>
</dbReference>
<feature type="compositionally biased region" description="Basic residues" evidence="7">
    <location>
        <begin position="35"/>
        <end position="48"/>
    </location>
</feature>
<dbReference type="InterPro" id="IPR058897">
    <property type="entry name" value="PAPPA_SD_C"/>
</dbReference>
<evidence type="ECO:0000313" key="11">
    <source>
        <dbReference type="RefSeq" id="XP_015263086.1"/>
    </source>
</evidence>
<keyword evidence="4 6" id="KW-1015">Disulfide bond</keyword>
<keyword evidence="2 8" id="KW-0732">Signal</keyword>
<dbReference type="InterPro" id="IPR035976">
    <property type="entry name" value="Sushi/SCR/CCP_sf"/>
</dbReference>
<dbReference type="Gene3D" id="3.40.390.10">
    <property type="entry name" value="Collagenase (Catalytic Domain)"/>
    <property type="match status" value="1"/>
</dbReference>
<comment type="caution">
    <text evidence="6">Lacks conserved residue(s) required for the propagation of feature annotation.</text>
</comment>
<dbReference type="InterPro" id="IPR008754">
    <property type="entry name" value="Peptidase_M43"/>
</dbReference>
<proteinExistence type="inferred from homology"/>
<evidence type="ECO:0000256" key="8">
    <source>
        <dbReference type="SAM" id="SignalP"/>
    </source>
</evidence>
<evidence type="ECO:0000256" key="5">
    <source>
        <dbReference type="ARBA" id="ARBA00023180"/>
    </source>
</evidence>
<evidence type="ECO:0000256" key="2">
    <source>
        <dbReference type="ARBA" id="ARBA00022729"/>
    </source>
</evidence>
<evidence type="ECO:0000313" key="10">
    <source>
        <dbReference type="Proteomes" id="UP000694871"/>
    </source>
</evidence>
<evidence type="ECO:0000256" key="3">
    <source>
        <dbReference type="ARBA" id="ARBA00022737"/>
    </source>
</evidence>
<dbReference type="RefSeq" id="XP_015263086.1">
    <property type="nucleotide sequence ID" value="XM_015407600.1"/>
</dbReference>
<dbReference type="GeneID" id="107107319"/>
<dbReference type="Gene3D" id="2.10.70.10">
    <property type="entry name" value="Complement Module, domain 1"/>
    <property type="match status" value="4"/>
</dbReference>
<dbReference type="InterPro" id="IPR006558">
    <property type="entry name" value="LamG-like"/>
</dbReference>
<dbReference type="SUPFAM" id="SSF57535">
    <property type="entry name" value="Complement control module/SCR domain"/>
    <property type="match status" value="4"/>
</dbReference>
<gene>
    <name evidence="11" type="primary">PAPPA</name>
</gene>
<feature type="region of interest" description="Disordered" evidence="7">
    <location>
        <begin position="29"/>
        <end position="95"/>
    </location>
</feature>
<dbReference type="PROSITE" id="PS50923">
    <property type="entry name" value="SUSHI"/>
    <property type="match status" value="2"/>
</dbReference>
<dbReference type="InterPro" id="IPR000436">
    <property type="entry name" value="Sushi_SCR_CCP_dom"/>
</dbReference>
<feature type="disulfide bond" evidence="6">
    <location>
        <begin position="1417"/>
        <end position="1460"/>
    </location>
</feature>
<dbReference type="Pfam" id="PF25900">
    <property type="entry name" value="PAPPA"/>
    <property type="match status" value="1"/>
</dbReference>
<dbReference type="Pfam" id="PF13385">
    <property type="entry name" value="Laminin_G_3"/>
    <property type="match status" value="1"/>
</dbReference>
<dbReference type="InterPro" id="IPR024079">
    <property type="entry name" value="MetalloPept_cat_dom_sf"/>
</dbReference>
<dbReference type="NCBIfam" id="TIGR02232">
    <property type="entry name" value="myxo_disulf_rpt"/>
    <property type="match status" value="1"/>
</dbReference>
<feature type="signal peptide" evidence="8">
    <location>
        <begin position="1"/>
        <end position="23"/>
    </location>
</feature>
<dbReference type="Pfam" id="PF05572">
    <property type="entry name" value="Peptidase_M43"/>
    <property type="match status" value="1"/>
</dbReference>
<comment type="similarity">
    <text evidence="1">Belongs to the peptidase M43B family.</text>
</comment>
<dbReference type="CDD" id="cd00033">
    <property type="entry name" value="CCP"/>
    <property type="match status" value="3"/>
</dbReference>
<organism evidence="10 11">
    <name type="scientific">Gekko japonicus</name>
    <name type="common">Schlegel's Japanese gecko</name>
    <dbReference type="NCBI Taxonomy" id="146911"/>
    <lineage>
        <taxon>Eukaryota</taxon>
        <taxon>Metazoa</taxon>
        <taxon>Chordata</taxon>
        <taxon>Craniata</taxon>
        <taxon>Vertebrata</taxon>
        <taxon>Euteleostomi</taxon>
        <taxon>Lepidosauria</taxon>
        <taxon>Squamata</taxon>
        <taxon>Bifurcata</taxon>
        <taxon>Gekkota</taxon>
        <taxon>Gekkonidae</taxon>
        <taxon>Gekkoninae</taxon>
        <taxon>Gekko</taxon>
    </lineage>
</organism>
<evidence type="ECO:0000256" key="7">
    <source>
        <dbReference type="SAM" id="MobiDB-lite"/>
    </source>
</evidence>
<dbReference type="PANTHER" id="PTHR46130">
    <property type="entry name" value="LAMGL DOMAIN-CONTAINING PROTEIN"/>
    <property type="match status" value="1"/>
</dbReference>
<keyword evidence="5" id="KW-0325">Glycoprotein</keyword>
<protein>
    <submittedName>
        <fullName evidence="11">Pappalysin-1</fullName>
    </submittedName>
</protein>
<feature type="domain" description="Sushi" evidence="9">
    <location>
        <begin position="1285"/>
        <end position="1346"/>
    </location>
</feature>
<evidence type="ECO:0000259" key="9">
    <source>
        <dbReference type="PROSITE" id="PS50923"/>
    </source>
</evidence>
<accession>A0ABM1JNP9</accession>
<keyword evidence="10" id="KW-1185">Reference proteome</keyword>
<dbReference type="SMART" id="SM00560">
    <property type="entry name" value="LamGL"/>
    <property type="match status" value="1"/>
</dbReference>
<name>A0ABM1JNP9_GEKJA</name>
<dbReference type="InterPro" id="IPR043543">
    <property type="entry name" value="PAPPA/PAPPA2"/>
</dbReference>
<dbReference type="InterPro" id="IPR000800">
    <property type="entry name" value="Notch_dom"/>
</dbReference>
<feature type="domain" description="Sushi" evidence="9">
    <location>
        <begin position="1415"/>
        <end position="1475"/>
    </location>
</feature>
<dbReference type="InterPro" id="IPR013320">
    <property type="entry name" value="ConA-like_dom_sf"/>
</dbReference>
<dbReference type="PANTHER" id="PTHR46130:SF2">
    <property type="entry name" value="PAPPALYSIN-1"/>
    <property type="match status" value="1"/>
</dbReference>
<keyword evidence="3" id="KW-0677">Repeat</keyword>
<dbReference type="Gene3D" id="2.60.120.200">
    <property type="match status" value="1"/>
</dbReference>
<feature type="chain" id="PRO_5045237663" evidence="8">
    <location>
        <begin position="24"/>
        <end position="1628"/>
    </location>
</feature>
<dbReference type="SMART" id="SM00032">
    <property type="entry name" value="CCP"/>
    <property type="match status" value="4"/>
</dbReference>
<dbReference type="InterPro" id="IPR011936">
    <property type="entry name" value="Myxo_disulph_rpt"/>
</dbReference>
<evidence type="ECO:0000256" key="4">
    <source>
        <dbReference type="ARBA" id="ARBA00023157"/>
    </source>
</evidence>
<keyword evidence="6" id="KW-0768">Sushi</keyword>
<dbReference type="Pfam" id="PF00084">
    <property type="entry name" value="Sushi"/>
    <property type="match status" value="2"/>
</dbReference>
<dbReference type="SMART" id="SM00004">
    <property type="entry name" value="NL"/>
    <property type="match status" value="3"/>
</dbReference>
<evidence type="ECO:0000256" key="6">
    <source>
        <dbReference type="PROSITE-ProRule" id="PRU00302"/>
    </source>
</evidence>
<dbReference type="Proteomes" id="UP000694871">
    <property type="component" value="Unplaced"/>
</dbReference>
<evidence type="ECO:0000256" key="1">
    <source>
        <dbReference type="ARBA" id="ARBA00008721"/>
    </source>
</evidence>
<sequence length="1628" mass="181936">MQLWTSLLPLALLCAAAAAAALAGGPECGLDERSRRARRDTRQARHFHSPAPGTCATRLARGRRSASGGLEPPRLPRRRQPREARGSRAPSRALYFGGQGAPLRLKADLELPRDAFTLQAWLRAEGGQKAPAVIAGLYDKCSYTTRDRGWVLGINTVSDQGNRDPRYFFSLKTDRARKVTTITDHRSYLPNQWVHLAVTYDGCLMKLYVNGAQVATSREQVGSIFSPLTLKCKVLMLGGNALNQNYRGYVEHFSLWRTARSQKEILLDMVQVTHEIDAPLPQLVFQENLLNVKNIWSPMKDSPSPQIEFSSHPGYLLDTNLDPPLCGQTVCDNMEVIASYNKRLSFRHKKTVRYRVVNIYDDYHRNPTVSCQQIEFQHQHLNEAFSPYNITWELEVLEIKNSSLRHRLILANCEISKIGNDNCDPECNHTLTGYDGGDCRIVRHSSFNKKKQNGVCDMDCNYERYNFDGGDCCNTEITDVTKTCFDPDSPHRAYLDVKELKNILNLNGSTHLNIFFANSSEEELAGVATWPWDKEALLHLGGIVLNPSFYGVPGHTHTMIHEIGHSLGLYHVFRGISEILSCSDPCMETEPSFETGDLCHDTNPAPKHKLCGDPSPGNDMCGFRSFQNTPYNNFMSYTDDDCTNSFTPNQVARMHCYLDLVYQSWQPVKKPAPIAISPQIVDRSEASITLEWFPPIDRHFFQREVGSACDLCVEGRILAQYAFSASSPMPCDPSGHWSPREAEGHPDVEQPCNPSVRTWSPNSAVIKETVPPACPEPQGCYLELEFQYPVIPESLTIWVTYVSEEWDSSEAVNDIKLLLVSGQNISLGPQNFFCDVPMTIRLDPKKVNEEVYGIQIYTLDEQLEIDAAMINSIPQSGLCTDCQPIGYKIVRDPPFQKGSSFIISDLSRKFIDTEIRAGSLYTYWVAVVSGREESEASPPLAYVHGSSYCGDGIIQKDLGEECDDMNKVNGDGCSLFCRQELSFNCVDEPSRCYFHDGDGVCEEFEQMTSIIDCGVYTPKGFLDQWASNVSVSHHDERCPGWVVIGQPAANQACLTKDFSEDLSEGMSQYAWYPCTANHTQTIYWLKALFSQPMVAAAVIIHLVTDGLNPTDYHDQKQETISVQLLDTKEQSHDLGVHGLSCRKNPLIIPVIHDLSQHFYHTQAILITFGSPFVAISGVALRSFHNFDPITVSSCQSGQTYSPAEQSCVHYSCKATDCHELEIENSVVTCTSRGHYNGAQCNVTCKTGHVLQIQRDDNFVKHQLESSITLTCVDGKWNKQVACEPIDCSIPDQYHVYPASFNCSEGTTFGKRCSFTCKSPAVLKGNNSNLTCMEDGLWSFPEALCELMCRAPPPVPNADLQTARCHEGKHKVGSFCKYKCKPGYHVPGSSRKPRKRAFKIQCGQDGNWLEGACVPVTCEPPPSKFHGLYHCTNGFQFNSECRIKCEEEDTQSDHGNNVIHCRKDGTWSSSFHLCRGMQGHCSLPSQLNSGIKLQCPAGYGIGAECITSCPDHHEPILLRANETLQDIQHWMNPPRVKNVVCTAALKWYPYPALIHCMKGCEPFMGDNYCDASNNKAFCNYDGGDCCASTVKTKKVIPFPMSCDLQGDCACRDPNAREHNRRDLRGFSFG</sequence>
<dbReference type="SUPFAM" id="SSF55486">
    <property type="entry name" value="Metalloproteases ('zincins'), catalytic domain"/>
    <property type="match status" value="2"/>
</dbReference>